<name>A0A1H4ABP3_9BURK</name>
<dbReference type="RefSeq" id="WP_244273655.1">
    <property type="nucleotide sequence ID" value="NZ_FNQJ01000010.1"/>
</dbReference>
<dbReference type="EMBL" id="FNQJ01000010">
    <property type="protein sequence ID" value="SEA33337.1"/>
    <property type="molecule type" value="Genomic_DNA"/>
</dbReference>
<dbReference type="AlphaFoldDB" id="A0A1H4ABP3"/>
<accession>A0A1H4ABP3</accession>
<gene>
    <name evidence="1" type="ORF">SAMN05421875_1105</name>
</gene>
<organism evidence="1 2">
    <name type="scientific">Acidovorax soli</name>
    <dbReference type="NCBI Taxonomy" id="592050"/>
    <lineage>
        <taxon>Bacteria</taxon>
        <taxon>Pseudomonadati</taxon>
        <taxon>Pseudomonadota</taxon>
        <taxon>Betaproteobacteria</taxon>
        <taxon>Burkholderiales</taxon>
        <taxon>Comamonadaceae</taxon>
        <taxon>Acidovorax</taxon>
    </lineage>
</organism>
<dbReference type="Proteomes" id="UP000199002">
    <property type="component" value="Unassembled WGS sequence"/>
</dbReference>
<reference evidence="2" key="1">
    <citation type="submission" date="2016-10" db="EMBL/GenBank/DDBJ databases">
        <authorList>
            <person name="Varghese N."/>
            <person name="Submissions S."/>
        </authorList>
    </citation>
    <scope>NUCLEOTIDE SEQUENCE [LARGE SCALE GENOMIC DNA]</scope>
    <source>
        <strain evidence="2">DSM 25157</strain>
    </source>
</reference>
<evidence type="ECO:0000313" key="2">
    <source>
        <dbReference type="Proteomes" id="UP000199002"/>
    </source>
</evidence>
<keyword evidence="2" id="KW-1185">Reference proteome</keyword>
<proteinExistence type="predicted"/>
<evidence type="ECO:0000313" key="1">
    <source>
        <dbReference type="EMBL" id="SEA33337.1"/>
    </source>
</evidence>
<protein>
    <submittedName>
        <fullName evidence="1">Uncharacterized protein</fullName>
    </submittedName>
</protein>
<dbReference type="GeneID" id="34232692"/>
<sequence length="224" mass="26207">MKNPHYEYLGRRMREYHRTHQWHMSEGGLFIPHAYWNMGSDSLSTWDDVGFILNGRRVIVWWQHPRRIYGEAISSMAWKEAGDGPRDDWLFEGGTKNYKMVGKSKRRKKLFTTTSRAPSEAQTEHYAKLQAIEERLTRDGIDLEVRPSWKWERLNWAMGVSLVAPLEVRNEKELAEVARLARALILQKTSLADEFPGFVYDKASWLREQALLTQARDAKAWRGA</sequence>